<gene>
    <name evidence="3" type="ORF">RNJ44_03115</name>
</gene>
<feature type="region of interest" description="Disordered" evidence="2">
    <location>
        <begin position="1331"/>
        <end position="1395"/>
    </location>
</feature>
<organism evidence="3 4">
    <name type="scientific">Nakaseomyces bracarensis</name>
    <dbReference type="NCBI Taxonomy" id="273131"/>
    <lineage>
        <taxon>Eukaryota</taxon>
        <taxon>Fungi</taxon>
        <taxon>Dikarya</taxon>
        <taxon>Ascomycota</taxon>
        <taxon>Saccharomycotina</taxon>
        <taxon>Saccharomycetes</taxon>
        <taxon>Saccharomycetales</taxon>
        <taxon>Saccharomycetaceae</taxon>
        <taxon>Nakaseomyces</taxon>
    </lineage>
</organism>
<feature type="coiled-coil region" evidence="1">
    <location>
        <begin position="45"/>
        <end position="72"/>
    </location>
</feature>
<evidence type="ECO:0000256" key="2">
    <source>
        <dbReference type="SAM" id="MobiDB-lite"/>
    </source>
</evidence>
<protein>
    <submittedName>
        <fullName evidence="3">Uncharacterized protein</fullName>
    </submittedName>
</protein>
<sequence>MGLASYCTDSMLSMLSWHNSSDITVKEASKIVKMVGVRLIKRKLRRKWQDHLDRVEERRERRERKAQEKVEKKPWYSGFFPAPKAVVEEIGDSSPTTPPDTVMKKIRGWFTKSSPKLPPRILMVNKDSSVEFSDETINRKTMTSLPEKITMDITEDMDSYMYPESDSSLIVMKAVASILSRRSHNDKPERCEKSSDNNKRWSFFRKSKKTNQLHTTDEPSKLLGIQKFKQKCATIFDKLTRKNNDQKTSTKHEIADQSIVENDQFSTEDLTGCAGLLVMSRDEKSLNTLATIAGDSTEERILYNNAADKFSYDIYVNNDIECLDKENVNEDYSLRITSYDKMKLTFGGPQKQLEQGVIVNDKAQTMGKNIVGIENMFQKGNNVVEELFVIGSNKSSRYEHVPQMSQKKEASTEKVIIDDLIERIESEINELKNYDSSSSSSIIKEQRLETARGGNDDNILSEEEKDGVIKDFIKRCNNVVIDYLSSHVSYEIIGKLIGRIDNDISNVLDGEVHRNTIDSLIIRISNDISHELVEYVQNSLIEDQIDLVKQELNHLYEYVSDVESNLNDSIDEKFSHFSSINKYDSDGLCIREASVPKTQSTLSSLSYFEDLNREVAVDEFMNITFNTEVGASENSSCTSPLHINSNSEHGQNTDSDEVKSVQNLSSKKRFYSFSRIRNTFNFGKLFNSDKDGIKHGSPKNKTTAGTNRGVAQITSSVDSDTMSVEILSNNKRVGSVYETAPSPEKTIGNVAMLKKPVFDDIVHEENSSSEKKNFFSKFSLHLNTVWGEKKTEHINNDNPQKKEPANPINLDVIDITAADSFYQEDEDTSNKIRTDGNSVEQKEDRLRVLLHEYLNDPEDIGDLDKLLKYLENPLDHWPNKMPTDIQVIYDRFLKDKKPTHECIINKFGEEVIVPIKSFRTKVDDTCKKVMSFFKNEVTEVVEEESKPSEPQKLTDEILEDHYYKRLMRRFERQRERAENALHTGTDDKKVNDFCKILENYSDVPPEDPIIGAEFDLAPRVQNYLDDPNRPSLAKTGAFALLVASDREKIRLKKLQESHNDHNAVPKSMLKAPMRNGGPLMCPDGKIPLPVLTKKKENSYFTRNIDNNLGGSFQDISDAKKTVKPLWERIAKTIPDDVFDDTIGDLTLERITIQVKERQEIEMNKHDNNIVDSGGTRVSKITKEARNQNRIITTDHSETHLHESGDLNCTKKCSLADLNNCSGEEVQLNVNSKTNVSFNDSLPLKLVEEAADISEIKTSVVDSRCASLDTSMYYGEPIMEEKNIHSVKSPPSNEDTQKKHQSQVANSGIEKLVQFAKLLGFGSLIPTAKTEDKPSLETVNECSSSRDHCLDDRGLDDSSSLKKSVESSSSASNSAPNSLDVNSSQTESQTEVNDKLCVPGSSNKECCQMGILPADVDGVINSPLFSSESSASYFKQSRWGPGLALAINNVPSEALKPLEEDTTDFIMPDGTKISCRRKRDMVINYYSHGIPGEDYLGKPQSCNPTPVWVVGPHERFLSPKERAARVPIYKKKLPEKLKSCLKKKFYISLNVPLNYDCRIFYINYVILTPREVEELGYDYSFPYDKKAIQDLSFNFYEWLESEEEVDSFDIVKPVPFVNMWDNPHIYVNYWVEKLRVVTKKKVRQVVGQKRIYFKTFVETCEFNAQKCSIDVREKIRHAFLAAPHESWGIPFPMQDVTFLEVDFLLDYQEGKLTKDEFERYATKQYMVKNKVDRTHPDYPILLQKQEKLFLWVNSYDDNSDFSSDEHILAGCLVKSLAICLVVLGNGLNLPTFISLGSSKVYDFVLSLDERIKALNNPNAEMYPFGNLEELAR</sequence>
<comment type="caution">
    <text evidence="3">The sequence shown here is derived from an EMBL/GenBank/DDBJ whole genome shotgun (WGS) entry which is preliminary data.</text>
</comment>
<feature type="compositionally biased region" description="Polar residues" evidence="2">
    <location>
        <begin position="636"/>
        <end position="653"/>
    </location>
</feature>
<feature type="compositionally biased region" description="Polar residues" evidence="2">
    <location>
        <begin position="1379"/>
        <end position="1390"/>
    </location>
</feature>
<evidence type="ECO:0000313" key="3">
    <source>
        <dbReference type="EMBL" id="KAL3234353.1"/>
    </source>
</evidence>
<feature type="region of interest" description="Disordered" evidence="2">
    <location>
        <begin position="1284"/>
        <end position="1303"/>
    </location>
</feature>
<feature type="compositionally biased region" description="Basic and acidic residues" evidence="2">
    <location>
        <begin position="1343"/>
        <end position="1364"/>
    </location>
</feature>
<dbReference type="EMBL" id="JBEVYD010000003">
    <property type="protein sequence ID" value="KAL3234353.1"/>
    <property type="molecule type" value="Genomic_DNA"/>
</dbReference>
<reference evidence="3 4" key="1">
    <citation type="submission" date="2024-05" db="EMBL/GenBank/DDBJ databases">
        <title>Long read based assembly of the Candida bracarensis genome reveals expanded adhesin content.</title>
        <authorList>
            <person name="Marcet-Houben M."/>
            <person name="Ksiezopolska E."/>
            <person name="Gabaldon T."/>
        </authorList>
    </citation>
    <scope>NUCLEOTIDE SEQUENCE [LARGE SCALE GENOMIC DNA]</scope>
    <source>
        <strain evidence="3 4">CBM6</strain>
    </source>
</reference>
<feature type="region of interest" description="Disordered" evidence="2">
    <location>
        <begin position="636"/>
        <end position="660"/>
    </location>
</feature>
<dbReference type="Proteomes" id="UP001623330">
    <property type="component" value="Unassembled WGS sequence"/>
</dbReference>
<keyword evidence="1" id="KW-0175">Coiled coil</keyword>
<evidence type="ECO:0000313" key="4">
    <source>
        <dbReference type="Proteomes" id="UP001623330"/>
    </source>
</evidence>
<accession>A0ABR4NYS6</accession>
<evidence type="ECO:0000256" key="1">
    <source>
        <dbReference type="SAM" id="Coils"/>
    </source>
</evidence>
<proteinExistence type="predicted"/>
<keyword evidence="4" id="KW-1185">Reference proteome</keyword>
<feature type="compositionally biased region" description="Low complexity" evidence="2">
    <location>
        <begin position="1365"/>
        <end position="1378"/>
    </location>
</feature>
<name>A0ABR4NYS6_9SACH</name>